<evidence type="ECO:0000313" key="2">
    <source>
        <dbReference type="Proteomes" id="UP000503162"/>
    </source>
</evidence>
<reference evidence="1 2" key="1">
    <citation type="submission" date="2020-03" db="EMBL/GenBank/DDBJ databases">
        <title>Hydrogenophaga sp. nov. isolated from cyanobacterial mat.</title>
        <authorList>
            <person name="Thorat V."/>
            <person name="Kirdat K."/>
            <person name="Tiwarekar B."/>
            <person name="Costa E.D."/>
            <person name="Yadav A."/>
        </authorList>
    </citation>
    <scope>NUCLEOTIDE SEQUENCE [LARGE SCALE GENOMIC DNA]</scope>
    <source>
        <strain evidence="1 2">BA0156</strain>
    </source>
</reference>
<name>A0A6G8ILQ2_9BURK</name>
<keyword evidence="2" id="KW-1185">Reference proteome</keyword>
<sequence length="212" mass="22703">MPSRLLALFALAVLFVLGGCAHPIQLTPDPAQLMGKGGGQKIDRPVVLVVSDAQLAQEVVTPGGGGDKVSYKPYKDLQTGMYIALGEVFTRASLASSLSDPRVGTDPATVVVTPEITTTSYSPSLFTWPPTVFTVTLEFAFRDSKGTRTITTVRVQGEGRAEFDEFKSDFSLSSKRAAQDALTRMVKAIQEQADTLRRWSTAALPTAEGAPH</sequence>
<dbReference type="RefSeq" id="WP_166229647.1">
    <property type="nucleotide sequence ID" value="NZ_CP049989.1"/>
</dbReference>
<evidence type="ECO:0008006" key="3">
    <source>
        <dbReference type="Google" id="ProtNLM"/>
    </source>
</evidence>
<organism evidence="1 2">
    <name type="scientific">Hydrogenophaga crocea</name>
    <dbReference type="NCBI Taxonomy" id="2716225"/>
    <lineage>
        <taxon>Bacteria</taxon>
        <taxon>Pseudomonadati</taxon>
        <taxon>Pseudomonadota</taxon>
        <taxon>Betaproteobacteria</taxon>
        <taxon>Burkholderiales</taxon>
        <taxon>Comamonadaceae</taxon>
        <taxon>Hydrogenophaga</taxon>
    </lineage>
</organism>
<evidence type="ECO:0000313" key="1">
    <source>
        <dbReference type="EMBL" id="QIM54049.1"/>
    </source>
</evidence>
<accession>A0A6G8ILQ2</accession>
<gene>
    <name evidence="1" type="ORF">G9Q37_18705</name>
</gene>
<dbReference type="KEGG" id="hcz:G9Q37_18705"/>
<dbReference type="EMBL" id="CP049989">
    <property type="protein sequence ID" value="QIM54049.1"/>
    <property type="molecule type" value="Genomic_DNA"/>
</dbReference>
<dbReference type="AlphaFoldDB" id="A0A6G8ILQ2"/>
<dbReference type="PROSITE" id="PS51257">
    <property type="entry name" value="PROKAR_LIPOPROTEIN"/>
    <property type="match status" value="1"/>
</dbReference>
<dbReference type="Proteomes" id="UP000503162">
    <property type="component" value="Chromosome"/>
</dbReference>
<protein>
    <recommendedName>
        <fullName evidence="3">Lipoprotein</fullName>
    </recommendedName>
</protein>
<proteinExistence type="predicted"/>